<dbReference type="InterPro" id="IPR008284">
    <property type="entry name" value="MoCF_biosynth_CS"/>
</dbReference>
<organism evidence="5 6">
    <name type="scientific">Candidatus Stercoripulliclostridium merdipullorum</name>
    <dbReference type="NCBI Taxonomy" id="2840952"/>
    <lineage>
        <taxon>Bacteria</taxon>
        <taxon>Bacillati</taxon>
        <taxon>Bacillota</taxon>
        <taxon>Clostridia</taxon>
        <taxon>Eubacteriales</taxon>
        <taxon>Candidatus Stercoripulliclostridium</taxon>
    </lineage>
</organism>
<dbReference type="AlphaFoldDB" id="A0A9D1SXI1"/>
<dbReference type="NCBIfam" id="TIGR00177">
    <property type="entry name" value="molyb_syn"/>
    <property type="match status" value="1"/>
</dbReference>
<dbReference type="Pfam" id="PF00994">
    <property type="entry name" value="MoCF_biosynth"/>
    <property type="match status" value="1"/>
</dbReference>
<accession>A0A9D1SXI1</accession>
<feature type="domain" description="MoaB/Mog" evidence="4">
    <location>
        <begin position="7"/>
        <end position="150"/>
    </location>
</feature>
<reference evidence="5" key="1">
    <citation type="submission" date="2020-10" db="EMBL/GenBank/DDBJ databases">
        <authorList>
            <person name="Gilroy R."/>
        </authorList>
    </citation>
    <scope>NUCLEOTIDE SEQUENCE</scope>
    <source>
        <strain evidence="5">23406</strain>
    </source>
</reference>
<reference evidence="5" key="2">
    <citation type="journal article" date="2021" name="PeerJ">
        <title>Extensive microbial diversity within the chicken gut microbiome revealed by metagenomics and culture.</title>
        <authorList>
            <person name="Gilroy R."/>
            <person name="Ravi A."/>
            <person name="Getino M."/>
            <person name="Pursley I."/>
            <person name="Horton D.L."/>
            <person name="Alikhan N.F."/>
            <person name="Baker D."/>
            <person name="Gharbi K."/>
            <person name="Hall N."/>
            <person name="Watson M."/>
            <person name="Adriaenssens E.M."/>
            <person name="Foster-Nyarko E."/>
            <person name="Jarju S."/>
            <person name="Secka A."/>
            <person name="Antonio M."/>
            <person name="Oren A."/>
            <person name="Chaudhuri R.R."/>
            <person name="La Ragione R."/>
            <person name="Hildebrand F."/>
            <person name="Pallen M.J."/>
        </authorList>
    </citation>
    <scope>NUCLEOTIDE SEQUENCE</scope>
    <source>
        <strain evidence="5">23406</strain>
    </source>
</reference>
<dbReference type="PANTHER" id="PTHR43764">
    <property type="entry name" value="MOLYBDENUM COFACTOR BIOSYNTHESIS"/>
    <property type="match status" value="1"/>
</dbReference>
<comment type="pathway">
    <text evidence="2">Cofactor biosynthesis; molybdopterin biosynthesis.</text>
</comment>
<evidence type="ECO:0000259" key="4">
    <source>
        <dbReference type="SMART" id="SM00852"/>
    </source>
</evidence>
<keyword evidence="3" id="KW-0501">Molybdenum cofactor biosynthesis</keyword>
<evidence type="ECO:0000313" key="6">
    <source>
        <dbReference type="Proteomes" id="UP000886891"/>
    </source>
</evidence>
<dbReference type="PROSITE" id="PS01078">
    <property type="entry name" value="MOCF_BIOSYNTHESIS_1"/>
    <property type="match status" value="1"/>
</dbReference>
<dbReference type="EMBL" id="DVOH01000034">
    <property type="protein sequence ID" value="HIV00355.1"/>
    <property type="molecule type" value="Genomic_DNA"/>
</dbReference>
<dbReference type="InterPro" id="IPR001453">
    <property type="entry name" value="MoaB/Mog_dom"/>
</dbReference>
<dbReference type="Gene3D" id="3.40.980.10">
    <property type="entry name" value="MoaB/Mog-like domain"/>
    <property type="match status" value="1"/>
</dbReference>
<dbReference type="InterPro" id="IPR051920">
    <property type="entry name" value="MPT_Adenylyltrnsfr/MoaC-Rel"/>
</dbReference>
<dbReference type="PANTHER" id="PTHR43764:SF1">
    <property type="entry name" value="MOLYBDOPTERIN MOLYBDOTRANSFERASE"/>
    <property type="match status" value="1"/>
</dbReference>
<dbReference type="SMART" id="SM00852">
    <property type="entry name" value="MoCF_biosynth"/>
    <property type="match status" value="1"/>
</dbReference>
<dbReference type="SUPFAM" id="SSF53218">
    <property type="entry name" value="Molybdenum cofactor biosynthesis proteins"/>
    <property type="match status" value="1"/>
</dbReference>
<evidence type="ECO:0000313" key="5">
    <source>
        <dbReference type="EMBL" id="HIV00355.1"/>
    </source>
</evidence>
<protein>
    <submittedName>
        <fullName evidence="5">MogA/MoaB family molybdenum cofactor biosynthesis protein</fullName>
    </submittedName>
</protein>
<gene>
    <name evidence="5" type="ORF">IAB14_04515</name>
</gene>
<evidence type="ECO:0000256" key="1">
    <source>
        <dbReference type="ARBA" id="ARBA00003487"/>
    </source>
</evidence>
<dbReference type="InterPro" id="IPR036425">
    <property type="entry name" value="MoaB/Mog-like_dom_sf"/>
</dbReference>
<sequence length="164" mass="17484">MQRYTAAVITVSDKGYAGLREDLSGPLIAELLEQNGFDVVGRDIVPDEKDQIVAALRNRIGQAVALIVTTGGTGFAPRDVTPEATLEVCQRRADGVAEAMRIKSLALTDRAMISRAVCGIADRSVILNLPGSPKACRENLGFVLSPLRHGIDALLGNVTECARK</sequence>
<name>A0A9D1SXI1_9FIRM</name>
<proteinExistence type="predicted"/>
<dbReference type="GO" id="GO:0006777">
    <property type="term" value="P:Mo-molybdopterin cofactor biosynthetic process"/>
    <property type="evidence" value="ECO:0007669"/>
    <property type="project" value="UniProtKB-KW"/>
</dbReference>
<dbReference type="CDD" id="cd00886">
    <property type="entry name" value="MogA_MoaB"/>
    <property type="match status" value="1"/>
</dbReference>
<evidence type="ECO:0000256" key="2">
    <source>
        <dbReference type="ARBA" id="ARBA00005046"/>
    </source>
</evidence>
<dbReference type="Proteomes" id="UP000886891">
    <property type="component" value="Unassembled WGS sequence"/>
</dbReference>
<evidence type="ECO:0000256" key="3">
    <source>
        <dbReference type="ARBA" id="ARBA00023150"/>
    </source>
</evidence>
<comment type="caution">
    <text evidence="5">The sequence shown here is derived from an EMBL/GenBank/DDBJ whole genome shotgun (WGS) entry which is preliminary data.</text>
</comment>
<comment type="function">
    <text evidence="1">May be involved in the biosynthesis of molybdopterin.</text>
</comment>